<dbReference type="EMBL" id="BAVR01000021">
    <property type="protein sequence ID" value="GAE88606.1"/>
    <property type="molecule type" value="Genomic_DNA"/>
</dbReference>
<evidence type="ECO:0000313" key="1">
    <source>
        <dbReference type="EMBL" id="GAE88606.1"/>
    </source>
</evidence>
<dbReference type="Proteomes" id="UP000019109">
    <property type="component" value="Unassembled WGS sequence"/>
</dbReference>
<evidence type="ECO:0000313" key="2">
    <source>
        <dbReference type="Proteomes" id="UP000019109"/>
    </source>
</evidence>
<organism evidence="1 2">
    <name type="scientific">Acetivibrio straminisolvens JCM 21531</name>
    <dbReference type="NCBI Taxonomy" id="1294263"/>
    <lineage>
        <taxon>Bacteria</taxon>
        <taxon>Bacillati</taxon>
        <taxon>Bacillota</taxon>
        <taxon>Clostridia</taxon>
        <taxon>Eubacteriales</taxon>
        <taxon>Oscillospiraceae</taxon>
        <taxon>Acetivibrio</taxon>
    </lineage>
</organism>
<dbReference type="AlphaFoldDB" id="W4V5Z4"/>
<dbReference type="OrthoDB" id="2081289at2"/>
<comment type="caution">
    <text evidence="1">The sequence shown here is derived from an EMBL/GenBank/DDBJ whole genome shotgun (WGS) entry which is preliminary data.</text>
</comment>
<gene>
    <name evidence="1" type="ORF">JCM21531_2061</name>
</gene>
<reference evidence="1" key="1">
    <citation type="journal article" date="2014" name="Genome Announc.">
        <title>Draft Genome Sequence of Clostridium straminisolvens Strain JCM 21531T, Isolated from a Cellulose-Degrading Bacterial Community.</title>
        <authorList>
            <person name="Yuki M."/>
            <person name="Oshima K."/>
            <person name="Suda W."/>
            <person name="Sakamoto M."/>
            <person name="Kitamura K."/>
            <person name="Iida T."/>
            <person name="Hattori M."/>
            <person name="Ohkuma M."/>
        </authorList>
    </citation>
    <scope>NUCLEOTIDE SEQUENCE [LARGE SCALE GENOMIC DNA]</scope>
    <source>
        <strain evidence="1">JCM 21531</strain>
    </source>
</reference>
<proteinExistence type="predicted"/>
<protein>
    <submittedName>
        <fullName evidence="1">Uncharacterized protein</fullName>
    </submittedName>
</protein>
<sequence length="296" mass="33888">MGNVIDKTQAKEITATLPEIVYNQEKDFYRAIGGELRLKAEGLFKKAKEKGISIEDVSINILKENRAEFPGLGEVELPTFIVKIRGRDMTSGQIIVDGKQIDYYNRYQKYVAQIIEEKNMVKDEEAKHGKKTIVKRKSGISLTDWEKFEIARDIINDKEFGLEKTITGACDRIIRKLMGENDWLAPEEARLLDEEFTSVQNDIYKGQEKKQARLANNLKKKATPRQINYFKQRIKNMGMNPDDPGVLARIFDETGIKPADISELSIGDMSRIIESLNSVAPKIRNEKENMTEIKEQ</sequence>
<keyword evidence="2" id="KW-1185">Reference proteome</keyword>
<dbReference type="RefSeq" id="WP_038288748.1">
    <property type="nucleotide sequence ID" value="NZ_BAVR01000021.1"/>
</dbReference>
<name>W4V5Z4_9FIRM</name>
<accession>W4V5Z4</accession>